<accession>A0A101XRD5</accession>
<dbReference type="Proteomes" id="UP000053557">
    <property type="component" value="Unassembled WGS sequence"/>
</dbReference>
<organism evidence="1 2">
    <name type="scientific">Ferroacidibacillus organovorans</name>
    <dbReference type="NCBI Taxonomy" id="1765683"/>
    <lineage>
        <taxon>Bacteria</taxon>
        <taxon>Bacillati</taxon>
        <taxon>Bacillota</taxon>
        <taxon>Bacilli</taxon>
        <taxon>Bacillales</taxon>
        <taxon>Alicyclobacillaceae</taxon>
        <taxon>Ferroacidibacillus</taxon>
    </lineage>
</organism>
<reference evidence="1 2" key="1">
    <citation type="submission" date="2015-12" db="EMBL/GenBank/DDBJ databases">
        <title>Draft genome sequence of Acidibacillus ferrooxidans ITV001, isolated from a chalcopyrite acid mine drainage site in Brazil.</title>
        <authorList>
            <person name="Dall'Agnol H."/>
            <person name="Nancucheo I."/>
            <person name="Johnson B."/>
            <person name="Oliveira R."/>
            <person name="Leite L."/>
            <person name="Pylro V."/>
            <person name="Nunes G.L."/>
            <person name="Tzotzos G."/>
            <person name="Fernandes G.R."/>
            <person name="Dutra J."/>
            <person name="Orellana S.C."/>
            <person name="Oliveira G."/>
        </authorList>
    </citation>
    <scope>NUCLEOTIDE SEQUENCE [LARGE SCALE GENOMIC DNA]</scope>
    <source>
        <strain evidence="2">ITV01</strain>
    </source>
</reference>
<gene>
    <name evidence="1" type="ORF">ATW55_14380</name>
</gene>
<evidence type="ECO:0000313" key="2">
    <source>
        <dbReference type="Proteomes" id="UP000053557"/>
    </source>
</evidence>
<dbReference type="OrthoDB" id="3008819at2"/>
<protein>
    <submittedName>
        <fullName evidence="1">Uncharacterized protein</fullName>
    </submittedName>
</protein>
<keyword evidence="2" id="KW-1185">Reference proteome</keyword>
<comment type="caution">
    <text evidence="1">The sequence shown here is derived from an EMBL/GenBank/DDBJ whole genome shotgun (WGS) entry which is preliminary data.</text>
</comment>
<dbReference type="RefSeq" id="WP_153005052.1">
    <property type="nucleotide sequence ID" value="NZ_LPVJ01000027.1"/>
</dbReference>
<name>A0A101XRD5_9BACL</name>
<dbReference type="AlphaFoldDB" id="A0A101XRD5"/>
<sequence>MKLRKKRDLKFYRIVPLHHFKSHSPNYVHVFVQSLAALGLPRRLEWLQGSLPFRFIVTKTAHGVSECRTLAHCVSKARFILPTRTCISLNLLHHPTQNWLWMAPRW</sequence>
<proteinExistence type="predicted"/>
<evidence type="ECO:0000313" key="1">
    <source>
        <dbReference type="EMBL" id="KUO96116.1"/>
    </source>
</evidence>
<dbReference type="EMBL" id="LPVJ01000027">
    <property type="protein sequence ID" value="KUO96116.1"/>
    <property type="molecule type" value="Genomic_DNA"/>
</dbReference>